<dbReference type="PANTHER" id="PTHR30124">
    <property type="entry name" value="MEMBRANE-BOUND LYTIC MUREIN TRANSGLYCOSYLASE A"/>
    <property type="match status" value="1"/>
</dbReference>
<dbReference type="EMBL" id="JAASQV010000001">
    <property type="protein sequence ID" value="NIJ63675.1"/>
    <property type="molecule type" value="Genomic_DNA"/>
</dbReference>
<evidence type="ECO:0000313" key="9">
    <source>
        <dbReference type="Proteomes" id="UP000564677"/>
    </source>
</evidence>
<evidence type="ECO:0000256" key="5">
    <source>
        <dbReference type="ARBA" id="ARBA00030918"/>
    </source>
</evidence>
<reference evidence="8 9" key="1">
    <citation type="submission" date="2020-03" db="EMBL/GenBank/DDBJ databases">
        <title>Genomic Encyclopedia of Type Strains, Phase IV (KMG-IV): sequencing the most valuable type-strain genomes for metagenomic binning, comparative biology and taxonomic classification.</title>
        <authorList>
            <person name="Goeker M."/>
        </authorList>
    </citation>
    <scope>NUCLEOTIDE SEQUENCE [LARGE SCALE GENOMIC DNA]</scope>
    <source>
        <strain evidence="8 9">DSM 4733</strain>
    </source>
</reference>
<dbReference type="SMART" id="SM00925">
    <property type="entry name" value="MltA"/>
    <property type="match status" value="1"/>
</dbReference>
<dbReference type="GO" id="GO:0008933">
    <property type="term" value="F:peptidoglycan lytic transglycosylase activity"/>
    <property type="evidence" value="ECO:0007669"/>
    <property type="project" value="TreeGrafter"/>
</dbReference>
<keyword evidence="4" id="KW-0961">Cell wall biogenesis/degradation</keyword>
<dbReference type="SUPFAM" id="SSF50685">
    <property type="entry name" value="Barwin-like endoglucanases"/>
    <property type="match status" value="1"/>
</dbReference>
<keyword evidence="9" id="KW-1185">Reference proteome</keyword>
<comment type="catalytic activity">
    <reaction evidence="1">
        <text>Exolytic cleavage of the (1-&gt;4)-beta-glycosidic linkage between N-acetylmuramic acid (MurNAc) and N-acetylglucosamine (GlcNAc) residues in peptidoglycan, from either the reducing or the non-reducing ends of the peptidoglycan chains, with concomitant formation of a 1,6-anhydrobond in the MurNAc residue.</text>
        <dbReference type="EC" id="4.2.2.n1"/>
    </reaction>
</comment>
<keyword evidence="3" id="KW-0456">Lyase</keyword>
<dbReference type="AlphaFoldDB" id="A0A7X5ZU57"/>
<dbReference type="InterPro" id="IPR010611">
    <property type="entry name" value="3D_dom"/>
</dbReference>
<dbReference type="Pfam" id="PF06725">
    <property type="entry name" value="3D"/>
    <property type="match status" value="1"/>
</dbReference>
<gene>
    <name evidence="8" type="ORF">FHR20_000606</name>
</gene>
<evidence type="ECO:0000256" key="2">
    <source>
        <dbReference type="ARBA" id="ARBA00012587"/>
    </source>
</evidence>
<dbReference type="InterPro" id="IPR036908">
    <property type="entry name" value="RlpA-like_sf"/>
</dbReference>
<dbReference type="PROSITE" id="PS51257">
    <property type="entry name" value="PROKAR_LIPOPROTEIN"/>
    <property type="match status" value="1"/>
</dbReference>
<evidence type="ECO:0000259" key="7">
    <source>
        <dbReference type="SMART" id="SM00925"/>
    </source>
</evidence>
<dbReference type="CDD" id="cd14485">
    <property type="entry name" value="mltA_like_LT_A"/>
    <property type="match status" value="1"/>
</dbReference>
<dbReference type="GO" id="GO:0009254">
    <property type="term" value="P:peptidoglycan turnover"/>
    <property type="evidence" value="ECO:0007669"/>
    <property type="project" value="InterPro"/>
</dbReference>
<dbReference type="Gene3D" id="2.40.240.50">
    <property type="entry name" value="Barwin-like endoglucanases"/>
    <property type="match status" value="1"/>
</dbReference>
<dbReference type="RefSeq" id="WP_167298152.1">
    <property type="nucleotide sequence ID" value="NZ_JAASQV010000001.1"/>
</dbReference>
<comment type="caution">
    <text evidence="8">The sequence shown here is derived from an EMBL/GenBank/DDBJ whole genome shotgun (WGS) entry which is preliminary data.</text>
</comment>
<feature type="compositionally biased region" description="Basic and acidic residues" evidence="6">
    <location>
        <begin position="34"/>
        <end position="52"/>
    </location>
</feature>
<dbReference type="InterPro" id="IPR026044">
    <property type="entry name" value="MltA"/>
</dbReference>
<evidence type="ECO:0000256" key="3">
    <source>
        <dbReference type="ARBA" id="ARBA00023239"/>
    </source>
</evidence>
<dbReference type="CDD" id="cd14668">
    <property type="entry name" value="mlta_B"/>
    <property type="match status" value="1"/>
</dbReference>
<dbReference type="PANTHER" id="PTHR30124:SF0">
    <property type="entry name" value="MEMBRANE-BOUND LYTIC MUREIN TRANSGLYCOSYLASE A"/>
    <property type="match status" value="1"/>
</dbReference>
<dbReference type="InterPro" id="IPR005300">
    <property type="entry name" value="MltA_B"/>
</dbReference>
<feature type="region of interest" description="Disordered" evidence="6">
    <location>
        <begin position="23"/>
        <end position="64"/>
    </location>
</feature>
<dbReference type="Proteomes" id="UP000564677">
    <property type="component" value="Unassembled WGS sequence"/>
</dbReference>
<evidence type="ECO:0000256" key="6">
    <source>
        <dbReference type="SAM" id="MobiDB-lite"/>
    </source>
</evidence>
<protein>
    <recommendedName>
        <fullName evidence="2">peptidoglycan lytic exotransglycosylase</fullName>
        <ecNumber evidence="2">4.2.2.n1</ecNumber>
    </recommendedName>
    <alternativeName>
        <fullName evidence="5">Murein hydrolase A</fullName>
    </alternativeName>
</protein>
<dbReference type="Pfam" id="PF03562">
    <property type="entry name" value="MltA"/>
    <property type="match status" value="1"/>
</dbReference>
<proteinExistence type="predicted"/>
<organism evidence="8 9">
    <name type="scientific">Sphingomonas leidyi</name>
    <dbReference type="NCBI Taxonomy" id="68569"/>
    <lineage>
        <taxon>Bacteria</taxon>
        <taxon>Pseudomonadati</taxon>
        <taxon>Pseudomonadota</taxon>
        <taxon>Alphaproteobacteria</taxon>
        <taxon>Sphingomonadales</taxon>
        <taxon>Sphingomonadaceae</taxon>
        <taxon>Sphingomonas</taxon>
    </lineage>
</organism>
<evidence type="ECO:0000313" key="8">
    <source>
        <dbReference type="EMBL" id="NIJ63675.1"/>
    </source>
</evidence>
<evidence type="ECO:0000256" key="1">
    <source>
        <dbReference type="ARBA" id="ARBA00001420"/>
    </source>
</evidence>
<dbReference type="GO" id="GO:0071555">
    <property type="term" value="P:cell wall organization"/>
    <property type="evidence" value="ECO:0007669"/>
    <property type="project" value="UniProtKB-KW"/>
</dbReference>
<evidence type="ECO:0000256" key="4">
    <source>
        <dbReference type="ARBA" id="ARBA00023316"/>
    </source>
</evidence>
<accession>A0A7X5ZU57</accession>
<dbReference type="Gene3D" id="2.40.40.10">
    <property type="entry name" value="RlpA-like domain"/>
    <property type="match status" value="1"/>
</dbReference>
<sequence length="444" mass="47070">MRIWGGVALAALLGACSGGVVPHSVEPGYTPPREAPRERPREMPRESGRVSEPHGNPAARQPIPATPLAAIPAPAAPAGTLVAASAGLLAGPALDSLPLGDAAAARALVAYRLSCPSLVRRTDASGLTQGRDWQPSCDAAKAWDERDARGFFARWFETVQVADGKAQATGYYEPEIAGSRHRRPGYEVPVYAKPDDIIEVDLGQFSADMKGKRIRGRVAGKAFIPYYDRKEIDQGALEGRGLEIAWAADPIELFFLQIQGSGRLRGPDGQLMRIGFAGQNGREYVGIGALMRDRGLLKPGGASMQGIIAYLREHPEEGRGIMWENKSYVFFQELKGAGPNGSLGLPVTGQVSAAVDPKFIPLGAPVFLSMDRAEANGLWIAQDTGGAIKGPNRVDTFWGAGDDARAIAGGMNARGTAWLLLPAGTLSRLGGGPIATVPTPQRQR</sequence>
<name>A0A7X5ZU57_9SPHN</name>
<feature type="domain" description="Lytic transglycosylase MltA" evidence="7">
    <location>
        <begin position="175"/>
        <end position="332"/>
    </location>
</feature>
<dbReference type="GO" id="GO:0019867">
    <property type="term" value="C:outer membrane"/>
    <property type="evidence" value="ECO:0007669"/>
    <property type="project" value="InterPro"/>
</dbReference>
<dbReference type="GO" id="GO:0004553">
    <property type="term" value="F:hydrolase activity, hydrolyzing O-glycosyl compounds"/>
    <property type="evidence" value="ECO:0007669"/>
    <property type="project" value="InterPro"/>
</dbReference>
<dbReference type="GO" id="GO:0009253">
    <property type="term" value="P:peptidoglycan catabolic process"/>
    <property type="evidence" value="ECO:0007669"/>
    <property type="project" value="TreeGrafter"/>
</dbReference>
<dbReference type="EC" id="4.2.2.n1" evidence="2"/>